<dbReference type="InterPro" id="IPR003313">
    <property type="entry name" value="AraC-bd"/>
</dbReference>
<dbReference type="InterPro" id="IPR018060">
    <property type="entry name" value="HTH_AraC"/>
</dbReference>
<dbReference type="SMART" id="SM00342">
    <property type="entry name" value="HTH_ARAC"/>
    <property type="match status" value="1"/>
</dbReference>
<evidence type="ECO:0000256" key="4">
    <source>
        <dbReference type="ARBA" id="ARBA00023163"/>
    </source>
</evidence>
<dbReference type="AlphaFoldDB" id="A0A4R1RAK7"/>
<evidence type="ECO:0000256" key="2">
    <source>
        <dbReference type="ARBA" id="ARBA00023125"/>
    </source>
</evidence>
<dbReference type="Pfam" id="PF02311">
    <property type="entry name" value="AraC_binding"/>
    <property type="match status" value="1"/>
</dbReference>
<dbReference type="InterPro" id="IPR009057">
    <property type="entry name" value="Homeodomain-like_sf"/>
</dbReference>
<dbReference type="Pfam" id="PF12833">
    <property type="entry name" value="HTH_18"/>
    <property type="match status" value="1"/>
</dbReference>
<accession>A0A4R1RAK7</accession>
<dbReference type="GO" id="GO:0003700">
    <property type="term" value="F:DNA-binding transcription factor activity"/>
    <property type="evidence" value="ECO:0007669"/>
    <property type="project" value="InterPro"/>
</dbReference>
<feature type="domain" description="HTH araC/xylS-type" evidence="5">
    <location>
        <begin position="188"/>
        <end position="287"/>
    </location>
</feature>
<keyword evidence="2 6" id="KW-0238">DNA-binding</keyword>
<dbReference type="Proteomes" id="UP000295008">
    <property type="component" value="Unassembled WGS sequence"/>
</dbReference>
<dbReference type="PRINTS" id="PR00032">
    <property type="entry name" value="HTHARAC"/>
</dbReference>
<organism evidence="6 7">
    <name type="scientific">Hydrogenispora ethanolica</name>
    <dbReference type="NCBI Taxonomy" id="1082276"/>
    <lineage>
        <taxon>Bacteria</taxon>
        <taxon>Bacillati</taxon>
        <taxon>Bacillota</taxon>
        <taxon>Hydrogenispora</taxon>
    </lineage>
</organism>
<dbReference type="InterPro" id="IPR018062">
    <property type="entry name" value="HTH_AraC-typ_CS"/>
</dbReference>
<evidence type="ECO:0000313" key="7">
    <source>
        <dbReference type="Proteomes" id="UP000295008"/>
    </source>
</evidence>
<name>A0A4R1RAK7_HYDET</name>
<dbReference type="InterPro" id="IPR020449">
    <property type="entry name" value="Tscrpt_reg_AraC-type_HTH"/>
</dbReference>
<evidence type="ECO:0000256" key="1">
    <source>
        <dbReference type="ARBA" id="ARBA00023015"/>
    </source>
</evidence>
<dbReference type="PROSITE" id="PS00041">
    <property type="entry name" value="HTH_ARAC_FAMILY_1"/>
    <property type="match status" value="1"/>
</dbReference>
<dbReference type="GO" id="GO:0043565">
    <property type="term" value="F:sequence-specific DNA binding"/>
    <property type="evidence" value="ECO:0007669"/>
    <property type="project" value="InterPro"/>
</dbReference>
<dbReference type="InterPro" id="IPR050204">
    <property type="entry name" value="AraC_XylS_family_regulators"/>
</dbReference>
<keyword evidence="4" id="KW-0804">Transcription</keyword>
<dbReference type="InterPro" id="IPR014710">
    <property type="entry name" value="RmlC-like_jellyroll"/>
</dbReference>
<gene>
    <name evidence="6" type="ORF">EDC14_102327</name>
</gene>
<evidence type="ECO:0000313" key="6">
    <source>
        <dbReference type="EMBL" id="TCL62748.1"/>
    </source>
</evidence>
<evidence type="ECO:0000259" key="5">
    <source>
        <dbReference type="PROSITE" id="PS01124"/>
    </source>
</evidence>
<dbReference type="SUPFAM" id="SSF51215">
    <property type="entry name" value="Regulatory protein AraC"/>
    <property type="match status" value="1"/>
</dbReference>
<dbReference type="PANTHER" id="PTHR46796:SF2">
    <property type="entry name" value="TRANSCRIPTIONAL REGULATORY PROTEIN"/>
    <property type="match status" value="1"/>
</dbReference>
<dbReference type="SUPFAM" id="SSF46689">
    <property type="entry name" value="Homeodomain-like"/>
    <property type="match status" value="2"/>
</dbReference>
<dbReference type="EMBL" id="SLUN01000023">
    <property type="protein sequence ID" value="TCL62748.1"/>
    <property type="molecule type" value="Genomic_DNA"/>
</dbReference>
<keyword evidence="3" id="KW-0010">Activator</keyword>
<dbReference type="Gene3D" id="1.10.10.60">
    <property type="entry name" value="Homeodomain-like"/>
    <property type="match status" value="1"/>
</dbReference>
<evidence type="ECO:0000256" key="3">
    <source>
        <dbReference type="ARBA" id="ARBA00023159"/>
    </source>
</evidence>
<dbReference type="Gene3D" id="2.60.120.10">
    <property type="entry name" value="Jelly Rolls"/>
    <property type="match status" value="1"/>
</dbReference>
<proteinExistence type="predicted"/>
<comment type="caution">
    <text evidence="6">The sequence shown here is derived from an EMBL/GenBank/DDBJ whole genome shotgun (WGS) entry which is preliminary data.</text>
</comment>
<protein>
    <submittedName>
        <fullName evidence="6">AraC-like DNA-binding protein</fullName>
    </submittedName>
</protein>
<dbReference type="InterPro" id="IPR037923">
    <property type="entry name" value="HTH-like"/>
</dbReference>
<dbReference type="PROSITE" id="PS01124">
    <property type="entry name" value="HTH_ARAC_FAMILY_2"/>
    <property type="match status" value="1"/>
</dbReference>
<reference evidence="6 7" key="1">
    <citation type="submission" date="2019-03" db="EMBL/GenBank/DDBJ databases">
        <title>Genomic Encyclopedia of Type Strains, Phase IV (KMG-IV): sequencing the most valuable type-strain genomes for metagenomic binning, comparative biology and taxonomic classification.</title>
        <authorList>
            <person name="Goeker M."/>
        </authorList>
    </citation>
    <scope>NUCLEOTIDE SEQUENCE [LARGE SCALE GENOMIC DNA]</scope>
    <source>
        <strain evidence="6 7">LX-B</strain>
    </source>
</reference>
<dbReference type="PANTHER" id="PTHR46796">
    <property type="entry name" value="HTH-TYPE TRANSCRIPTIONAL ACTIVATOR RHAS-RELATED"/>
    <property type="match status" value="1"/>
</dbReference>
<sequence>MGKDGAGVPFGAEDKTKAGWQAMAVRFYRDENLPFLEIKSCDGGIHSSRRHAHEEFSVGLVVHGASRVGGAGREYRVGPGSFILIPPRTIHDCNPEDPDHWRFNMLYLKREWVVSLLDEAESDLGIAVKTLALSDYQRARQFIAALETDLPALEKETRLIVELGYFFDFESYFQIPPSQSCGELRTVRRAEEYLRANFREKISLDQLAAEAGLSKYHLVRLFEKTLQTSPHAYQTMLRINFAKEELRRRRAASITAIAQEAGFYDQSHFVKAFKQYSGTTPIGYRRAMGSRVQR</sequence>
<keyword evidence="7" id="KW-1185">Reference proteome</keyword>
<keyword evidence="1" id="KW-0805">Transcription regulation</keyword>